<sequence length="37" mass="4679">MYNYMTFLYNLMIIINDFKMFNFLRNYTIDKTIKNMV</sequence>
<feature type="transmembrane region" description="Helical" evidence="1">
    <location>
        <begin position="6"/>
        <end position="24"/>
    </location>
</feature>
<name>A0A6C0EAC2_9ZZZZ</name>
<dbReference type="EMBL" id="MN739765">
    <property type="protein sequence ID" value="QHT25343.1"/>
    <property type="molecule type" value="Genomic_DNA"/>
</dbReference>
<keyword evidence="1" id="KW-0472">Membrane</keyword>
<accession>A0A6C0EAC2</accession>
<keyword evidence="1" id="KW-1133">Transmembrane helix</keyword>
<proteinExistence type="predicted"/>
<dbReference type="AlphaFoldDB" id="A0A6C0EAC2"/>
<organism evidence="2">
    <name type="scientific">viral metagenome</name>
    <dbReference type="NCBI Taxonomy" id="1070528"/>
    <lineage>
        <taxon>unclassified sequences</taxon>
        <taxon>metagenomes</taxon>
        <taxon>organismal metagenomes</taxon>
    </lineage>
</organism>
<reference evidence="2" key="1">
    <citation type="journal article" date="2020" name="Nature">
        <title>Giant virus diversity and host interactions through global metagenomics.</title>
        <authorList>
            <person name="Schulz F."/>
            <person name="Roux S."/>
            <person name="Paez-Espino D."/>
            <person name="Jungbluth S."/>
            <person name="Walsh D.A."/>
            <person name="Denef V.J."/>
            <person name="McMahon K.D."/>
            <person name="Konstantinidis K.T."/>
            <person name="Eloe-Fadrosh E.A."/>
            <person name="Kyrpides N.C."/>
            <person name="Woyke T."/>
        </authorList>
    </citation>
    <scope>NUCLEOTIDE SEQUENCE</scope>
    <source>
        <strain evidence="2">GVMAG-M-3300023179-152</strain>
    </source>
</reference>
<evidence type="ECO:0000256" key="1">
    <source>
        <dbReference type="SAM" id="Phobius"/>
    </source>
</evidence>
<protein>
    <submittedName>
        <fullName evidence="2">Uncharacterized protein</fullName>
    </submittedName>
</protein>
<evidence type="ECO:0000313" key="2">
    <source>
        <dbReference type="EMBL" id="QHT25343.1"/>
    </source>
</evidence>
<keyword evidence="1" id="KW-0812">Transmembrane</keyword>